<gene>
    <name evidence="4" type="ORF">BSQ50_00385</name>
</gene>
<dbReference type="EMBL" id="CP018180">
    <property type="protein sequence ID" value="AUJ31160.1"/>
    <property type="molecule type" value="Genomic_DNA"/>
</dbReference>
<dbReference type="RefSeq" id="WP_148126150.1">
    <property type="nucleotide sequence ID" value="NZ_CP018180.1"/>
</dbReference>
<keyword evidence="2 4" id="KW-0808">Transferase</keyword>
<accession>A0A3Q8CYN0</accession>
<keyword evidence="5" id="KW-1185">Reference proteome</keyword>
<dbReference type="CDD" id="cd00761">
    <property type="entry name" value="Glyco_tranf_GTA_type"/>
    <property type="match status" value="1"/>
</dbReference>
<evidence type="ECO:0000313" key="4">
    <source>
        <dbReference type="EMBL" id="AUJ31160.1"/>
    </source>
</evidence>
<evidence type="ECO:0000313" key="5">
    <source>
        <dbReference type="Proteomes" id="UP000324497"/>
    </source>
</evidence>
<organism evidence="4 5">
    <name type="scientific">Liquorilactobacillus nagelii</name>
    <dbReference type="NCBI Taxonomy" id="82688"/>
    <lineage>
        <taxon>Bacteria</taxon>
        <taxon>Bacillati</taxon>
        <taxon>Bacillota</taxon>
        <taxon>Bacilli</taxon>
        <taxon>Lactobacillales</taxon>
        <taxon>Lactobacillaceae</taxon>
        <taxon>Liquorilactobacillus</taxon>
    </lineage>
</organism>
<dbReference type="KEGG" id="lng:BSQ50_00385"/>
<evidence type="ECO:0000259" key="3">
    <source>
        <dbReference type="Pfam" id="PF00535"/>
    </source>
</evidence>
<dbReference type="PANTHER" id="PTHR22916:SF51">
    <property type="entry name" value="GLYCOSYLTRANSFERASE EPSH-RELATED"/>
    <property type="match status" value="1"/>
</dbReference>
<dbReference type="InterPro" id="IPR001173">
    <property type="entry name" value="Glyco_trans_2-like"/>
</dbReference>
<dbReference type="PANTHER" id="PTHR22916">
    <property type="entry name" value="GLYCOSYLTRANSFERASE"/>
    <property type="match status" value="1"/>
</dbReference>
<dbReference type="Gene3D" id="3.90.550.10">
    <property type="entry name" value="Spore Coat Polysaccharide Biosynthesis Protein SpsA, Chain A"/>
    <property type="match status" value="1"/>
</dbReference>
<name>A0A3Q8CYN0_9LACO</name>
<dbReference type="Pfam" id="PF00535">
    <property type="entry name" value="Glycos_transf_2"/>
    <property type="match status" value="1"/>
</dbReference>
<dbReference type="AlphaFoldDB" id="A0A3Q8CYN0"/>
<dbReference type="GO" id="GO:0016757">
    <property type="term" value="F:glycosyltransferase activity"/>
    <property type="evidence" value="ECO:0007669"/>
    <property type="project" value="UniProtKB-KW"/>
</dbReference>
<sequence>MRDDKLISIIVPIYNVEKYLQRCLDSIRAQTYENIEIILIDDGATDMSGKIADQNAEQDKRINVIHQSNAGLSAARNRGIDQSRGEYLTFIDSDDYIAADYVEYLYDLLKNTHFQSPLAICSLMNVYSETGKQTNCGNNTETILSGHDCIEKMCYHDLVDTCAYAKLGKRELYRQVKFPVGKLFEDIGTTYLLFAQCETVACGFKPKYYYVIRNDSIVTGNFKLSKLDLLEMTDQMAEYVGEKYPDLKEAALRRQVYARFSTLNQMLDTSQARVQRKQIIKFLRKYRRKVLDNPRTPRRDRMAFYLLASGFPVYKTFWKTYNFLKKKSYLK</sequence>
<dbReference type="SUPFAM" id="SSF53448">
    <property type="entry name" value="Nucleotide-diphospho-sugar transferases"/>
    <property type="match status" value="1"/>
</dbReference>
<evidence type="ECO:0000256" key="1">
    <source>
        <dbReference type="ARBA" id="ARBA00022676"/>
    </source>
</evidence>
<feature type="domain" description="Glycosyltransferase 2-like" evidence="3">
    <location>
        <begin position="8"/>
        <end position="173"/>
    </location>
</feature>
<proteinExistence type="predicted"/>
<dbReference type="InterPro" id="IPR029044">
    <property type="entry name" value="Nucleotide-diphossugar_trans"/>
</dbReference>
<evidence type="ECO:0000256" key="2">
    <source>
        <dbReference type="ARBA" id="ARBA00022679"/>
    </source>
</evidence>
<dbReference type="Proteomes" id="UP000324497">
    <property type="component" value="Chromosome"/>
</dbReference>
<keyword evidence="1" id="KW-0328">Glycosyltransferase</keyword>
<protein>
    <submittedName>
        <fullName evidence="4">Glycosyl transferase family 2</fullName>
    </submittedName>
</protein>
<reference evidence="4 5" key="1">
    <citation type="submission" date="2016-11" db="EMBL/GenBank/DDBJ databases">
        <title>Interaction between Lactobacillus species and yeast in water kefir.</title>
        <authorList>
            <person name="Behr J."/>
            <person name="Xu D."/>
            <person name="Vogel R.F."/>
        </authorList>
    </citation>
    <scope>NUCLEOTIDE SEQUENCE [LARGE SCALE GENOMIC DNA]</scope>
    <source>
        <strain evidence="4 5">TMW 1.1827</strain>
    </source>
</reference>